<proteinExistence type="predicted"/>
<gene>
    <name evidence="1" type="ORF">ACFQJ6_20320</name>
</gene>
<comment type="caution">
    <text evidence="1">The sequence shown here is derived from an EMBL/GenBank/DDBJ whole genome shotgun (WGS) entry which is preliminary data.</text>
</comment>
<dbReference type="EMBL" id="JBHSZH010000005">
    <property type="protein sequence ID" value="MFC7082081.1"/>
    <property type="molecule type" value="Genomic_DNA"/>
</dbReference>
<keyword evidence="2" id="KW-1185">Reference proteome</keyword>
<sequence>MTVRDHVSHPEAAEELPMITERAEVVLAEPMDRDRSDEIAEEVRQTLRNVDE</sequence>
<dbReference type="AlphaFoldDB" id="A0ABD5WNM1"/>
<dbReference type="GeneID" id="79304540"/>
<dbReference type="RefSeq" id="WP_276279941.1">
    <property type="nucleotide sequence ID" value="NZ_CP119809.1"/>
</dbReference>
<name>A0ABD5WNM1_9EURY</name>
<evidence type="ECO:0000313" key="1">
    <source>
        <dbReference type="EMBL" id="MFC7082081.1"/>
    </source>
</evidence>
<accession>A0ABD5WNM1</accession>
<protein>
    <submittedName>
        <fullName evidence="1">Uncharacterized protein</fullName>
    </submittedName>
</protein>
<dbReference type="Proteomes" id="UP001596407">
    <property type="component" value="Unassembled WGS sequence"/>
</dbReference>
<reference evidence="1 2" key="1">
    <citation type="journal article" date="2019" name="Int. J. Syst. Evol. Microbiol.">
        <title>The Global Catalogue of Microorganisms (GCM) 10K type strain sequencing project: providing services to taxonomists for standard genome sequencing and annotation.</title>
        <authorList>
            <consortium name="The Broad Institute Genomics Platform"/>
            <consortium name="The Broad Institute Genome Sequencing Center for Infectious Disease"/>
            <person name="Wu L."/>
            <person name="Ma J."/>
        </authorList>
    </citation>
    <scope>NUCLEOTIDE SEQUENCE [LARGE SCALE GENOMIC DNA]</scope>
    <source>
        <strain evidence="1 2">DT72</strain>
    </source>
</reference>
<evidence type="ECO:0000313" key="2">
    <source>
        <dbReference type="Proteomes" id="UP001596407"/>
    </source>
</evidence>
<organism evidence="1 2">
    <name type="scientific">Halorussus caseinilyticus</name>
    <dbReference type="NCBI Taxonomy" id="3034025"/>
    <lineage>
        <taxon>Archaea</taxon>
        <taxon>Methanobacteriati</taxon>
        <taxon>Methanobacteriota</taxon>
        <taxon>Stenosarchaea group</taxon>
        <taxon>Halobacteria</taxon>
        <taxon>Halobacteriales</taxon>
        <taxon>Haladaptataceae</taxon>
        <taxon>Halorussus</taxon>
    </lineage>
</organism>